<accession>A0A8S1MNK7</accession>
<keyword evidence="2 3" id="KW-0040">ANK repeat</keyword>
<keyword evidence="4" id="KW-0175">Coiled coil</keyword>
<feature type="compositionally biased region" description="Polar residues" evidence="5">
    <location>
        <begin position="650"/>
        <end position="666"/>
    </location>
</feature>
<gene>
    <name evidence="6" type="ORF">PSON_ATCC_30995.1.T0410272</name>
</gene>
<evidence type="ECO:0000256" key="1">
    <source>
        <dbReference type="ARBA" id="ARBA00022737"/>
    </source>
</evidence>
<dbReference type="GO" id="GO:0005634">
    <property type="term" value="C:nucleus"/>
    <property type="evidence" value="ECO:0007669"/>
    <property type="project" value="TreeGrafter"/>
</dbReference>
<dbReference type="OrthoDB" id="414816at2759"/>
<dbReference type="GO" id="GO:0010468">
    <property type="term" value="P:regulation of gene expression"/>
    <property type="evidence" value="ECO:0007669"/>
    <property type="project" value="TreeGrafter"/>
</dbReference>
<feature type="region of interest" description="Disordered" evidence="5">
    <location>
        <begin position="647"/>
        <end position="666"/>
    </location>
</feature>
<feature type="coiled-coil region" evidence="4">
    <location>
        <begin position="710"/>
        <end position="737"/>
    </location>
</feature>
<proteinExistence type="predicted"/>
<dbReference type="PANTHER" id="PTHR24124:SF14">
    <property type="entry name" value="CHROMOSOME UNDETERMINED SCAFFOLD_25, WHOLE GENOME SHOTGUN SEQUENCE"/>
    <property type="match status" value="1"/>
</dbReference>
<evidence type="ECO:0000313" key="7">
    <source>
        <dbReference type="Proteomes" id="UP000692954"/>
    </source>
</evidence>
<dbReference type="InterPro" id="IPR002110">
    <property type="entry name" value="Ankyrin_rpt"/>
</dbReference>
<dbReference type="EMBL" id="CAJJDN010000041">
    <property type="protein sequence ID" value="CAD8081179.1"/>
    <property type="molecule type" value="Genomic_DNA"/>
</dbReference>
<keyword evidence="7" id="KW-1185">Reference proteome</keyword>
<evidence type="ECO:0000256" key="5">
    <source>
        <dbReference type="SAM" id="MobiDB-lite"/>
    </source>
</evidence>
<dbReference type="AlphaFoldDB" id="A0A8S1MNK7"/>
<dbReference type="Proteomes" id="UP000692954">
    <property type="component" value="Unassembled WGS sequence"/>
</dbReference>
<feature type="repeat" description="ANK" evidence="3">
    <location>
        <begin position="792"/>
        <end position="824"/>
    </location>
</feature>
<evidence type="ECO:0000256" key="2">
    <source>
        <dbReference type="ARBA" id="ARBA00023043"/>
    </source>
</evidence>
<evidence type="ECO:0000256" key="4">
    <source>
        <dbReference type="SAM" id="Coils"/>
    </source>
</evidence>
<evidence type="ECO:0000313" key="6">
    <source>
        <dbReference type="EMBL" id="CAD8081179.1"/>
    </source>
</evidence>
<reference evidence="6" key="1">
    <citation type="submission" date="2021-01" db="EMBL/GenBank/DDBJ databases">
        <authorList>
            <consortium name="Genoscope - CEA"/>
            <person name="William W."/>
        </authorList>
    </citation>
    <scope>NUCLEOTIDE SEQUENCE</scope>
</reference>
<comment type="caution">
    <text evidence="6">The sequence shown here is derived from an EMBL/GenBank/DDBJ whole genome shotgun (WGS) entry which is preliminary data.</text>
</comment>
<dbReference type="PROSITE" id="PS50088">
    <property type="entry name" value="ANK_REPEAT"/>
    <property type="match status" value="1"/>
</dbReference>
<dbReference type="PROSITE" id="PS50297">
    <property type="entry name" value="ANK_REP_REGION"/>
    <property type="match status" value="1"/>
</dbReference>
<dbReference type="PANTHER" id="PTHR24124">
    <property type="entry name" value="ANKYRIN REPEAT FAMILY A"/>
    <property type="match status" value="1"/>
</dbReference>
<keyword evidence="1" id="KW-0677">Repeat</keyword>
<dbReference type="SMART" id="SM00248">
    <property type="entry name" value="ANK"/>
    <property type="match status" value="2"/>
</dbReference>
<sequence length="856" mass="100350">MKQHANNYFVKKIAKPISQVSTNSAVTRSNEQKPASYLTFSRSKHKRKNETAIKLPELQTISARAKTEQDQVVLNEFKKSIVIISRKPSATLISQRIKTSTSIQIWEPEQVLKQPFEEVQFIAPKFQDVLCEEFILNQKKSKIKEKSNIFCKTKLNEYEKFQEKSSRMIRKIIQLLKTHRERNEEKEFKSKTIIETKMAKSNIYFHAQTQQLPEQHHFNQKELLFQQQLSAIPKRHSKYSSQVTLTHQAESFKPMKSLIEEIKEKQQDPIKQASICLVSPNYPQNNNKQKIKLVIECLEEQKSNKFEFFVPKYMEIDQDIQIQLQNDIVEIKDTKKSNIYSLVSKNMFSKKKLNQIQSLNESTLDEFNSDKATQFTRYYLQNYVLKCINQKKIKDKKDKEPLLNIMKQDSKQEQQIFITKTPLDCSIIKDFQTTNFFEISSLIYRCIEPYDSQASSMISDNSLLADKSFIDSSTDNGIRLKFLNATKLLDHSVLKERLIKTIISTVSDESKNILLHQKIMAFANQVEEVIHIDYDLPHQPHLEALNRLFLRINKYDRKKFLQSFFKKFQIICVGYFEDHFRHQLNNAEKAFVKLCFQQQNNSLTDNTSMKYSNMLKSRHQRETTMETIPKQPSNLMILSLPPVAIKSRSESPSNLSDSRTQKNSRQNQQVLLKNMERKPSQRFLQVQPSSKFQLQQQTPRIQKLSIVQEKESQNTDKQNQKGNMKQIQNNLKQLSMDPQSLLFRNMMIQKTKNEDKTLHQRIYLMVEEHRLQDLKEILKLETSLDVNYQNNYGDTMLISASKCGAAQIVEYLLKNGADVSIQNHNGQTAMDVALKYYQFQTADIIFKYLQPDNKNL</sequence>
<organism evidence="6 7">
    <name type="scientific">Paramecium sonneborni</name>
    <dbReference type="NCBI Taxonomy" id="65129"/>
    <lineage>
        <taxon>Eukaryota</taxon>
        <taxon>Sar</taxon>
        <taxon>Alveolata</taxon>
        <taxon>Ciliophora</taxon>
        <taxon>Intramacronucleata</taxon>
        <taxon>Oligohymenophorea</taxon>
        <taxon>Peniculida</taxon>
        <taxon>Parameciidae</taxon>
        <taxon>Paramecium</taxon>
    </lineage>
</organism>
<dbReference type="Pfam" id="PF13857">
    <property type="entry name" value="Ank_5"/>
    <property type="match status" value="1"/>
</dbReference>
<protein>
    <submittedName>
        <fullName evidence="6">Uncharacterized protein</fullName>
    </submittedName>
</protein>
<name>A0A8S1MNK7_9CILI</name>
<evidence type="ECO:0000256" key="3">
    <source>
        <dbReference type="PROSITE-ProRule" id="PRU00023"/>
    </source>
</evidence>